<sequence>MTAVAAFALSALAAVLVKLTLAPSPFGDLRIYQLEGAAVRHGADLYGPLPGVHGLATYPPFAGIVFVATTPLPFAALTVLNLLATLATLAWVCIAAGRLGGLDRGRAVTFGLLVAAAGVWCEPVAMTLQYGQLNLYLLALVLWDVTRPPGSRLPGVGIGLAAAVKVTPGVFVVYLLLTRRFATAARAAVTFGATVAVSLLVDARATVAFWTDHLFDVERVGRLENAVNQSVRGWLVRVDHTRDTPPPALLLVVAVAVVGLVAATRAHDRFGDRWGVPACGVTGLLCSPVAWSHHWVWCLPVLVLLAIERVWWLVVAGVATFWSFAVWAVPHRDGAELHLSAGQVLVSGWYVVFGIAFLALTLVRTRRRVPRTAARAVG</sequence>
<evidence type="ECO:0000313" key="9">
    <source>
        <dbReference type="EMBL" id="SHH55768.1"/>
    </source>
</evidence>
<gene>
    <name evidence="9" type="ORF">SAMN05443575_4078</name>
</gene>
<name>A0A1M5TYL1_9ACTN</name>
<feature type="transmembrane region" description="Helical" evidence="8">
    <location>
        <begin position="74"/>
        <end position="96"/>
    </location>
</feature>
<proteinExistence type="inferred from homology"/>
<dbReference type="OrthoDB" id="9774600at2"/>
<comment type="subcellular location">
    <subcellularLocation>
        <location evidence="1">Cell membrane</location>
        <topology evidence="1">Multi-pass membrane protein</topology>
    </subcellularLocation>
</comment>
<dbReference type="STRING" id="1206085.SAMN05443575_4078"/>
<dbReference type="GO" id="GO:0005886">
    <property type="term" value="C:plasma membrane"/>
    <property type="evidence" value="ECO:0007669"/>
    <property type="project" value="UniProtKB-SubCell"/>
</dbReference>
<evidence type="ECO:0000313" key="10">
    <source>
        <dbReference type="Proteomes" id="UP000186132"/>
    </source>
</evidence>
<keyword evidence="3 9" id="KW-0808">Transferase</keyword>
<protein>
    <submittedName>
        <fullName evidence="9">Alpha-1,2-mannosyltransferase</fullName>
    </submittedName>
</protein>
<evidence type="ECO:0000256" key="7">
    <source>
        <dbReference type="ARBA" id="ARBA00024033"/>
    </source>
</evidence>
<evidence type="ECO:0000256" key="4">
    <source>
        <dbReference type="ARBA" id="ARBA00022692"/>
    </source>
</evidence>
<dbReference type="InterPro" id="IPR018584">
    <property type="entry name" value="GT87"/>
</dbReference>
<keyword evidence="2" id="KW-1003">Cell membrane</keyword>
<feature type="transmembrane region" description="Helical" evidence="8">
    <location>
        <begin position="310"/>
        <end position="329"/>
    </location>
</feature>
<keyword evidence="9" id="KW-0328">Glycosyltransferase</keyword>
<dbReference type="EMBL" id="FQVU01000007">
    <property type="protein sequence ID" value="SHH55768.1"/>
    <property type="molecule type" value="Genomic_DNA"/>
</dbReference>
<dbReference type="AlphaFoldDB" id="A0A1M5TYL1"/>
<keyword evidence="5 8" id="KW-1133">Transmembrane helix</keyword>
<feature type="transmembrane region" description="Helical" evidence="8">
    <location>
        <begin position="247"/>
        <end position="264"/>
    </location>
</feature>
<keyword evidence="10" id="KW-1185">Reference proteome</keyword>
<accession>A0A1M5TYL1</accession>
<feature type="transmembrane region" description="Helical" evidence="8">
    <location>
        <begin position="153"/>
        <end position="177"/>
    </location>
</feature>
<dbReference type="Pfam" id="PF09594">
    <property type="entry name" value="GT87"/>
    <property type="match status" value="1"/>
</dbReference>
<dbReference type="Proteomes" id="UP000186132">
    <property type="component" value="Unassembled WGS sequence"/>
</dbReference>
<feature type="transmembrane region" description="Helical" evidence="8">
    <location>
        <begin position="341"/>
        <end position="363"/>
    </location>
</feature>
<reference evidence="9 10" key="1">
    <citation type="submission" date="2016-11" db="EMBL/GenBank/DDBJ databases">
        <authorList>
            <person name="Jaros S."/>
            <person name="Januszkiewicz K."/>
            <person name="Wedrychowicz H."/>
        </authorList>
    </citation>
    <scope>NUCLEOTIDE SEQUENCE [LARGE SCALE GENOMIC DNA]</scope>
    <source>
        <strain evidence="9 10">DSM 45627</strain>
    </source>
</reference>
<keyword evidence="4 8" id="KW-0812">Transmembrane</keyword>
<keyword evidence="6 8" id="KW-0472">Membrane</keyword>
<evidence type="ECO:0000256" key="1">
    <source>
        <dbReference type="ARBA" id="ARBA00004651"/>
    </source>
</evidence>
<evidence type="ECO:0000256" key="6">
    <source>
        <dbReference type="ARBA" id="ARBA00023136"/>
    </source>
</evidence>
<evidence type="ECO:0000256" key="3">
    <source>
        <dbReference type="ARBA" id="ARBA00022679"/>
    </source>
</evidence>
<feature type="transmembrane region" description="Helical" evidence="8">
    <location>
        <begin position="108"/>
        <end position="133"/>
    </location>
</feature>
<dbReference type="GO" id="GO:0016758">
    <property type="term" value="F:hexosyltransferase activity"/>
    <property type="evidence" value="ECO:0007669"/>
    <property type="project" value="InterPro"/>
</dbReference>
<organism evidence="9 10">
    <name type="scientific">Jatrophihabitans endophyticus</name>
    <dbReference type="NCBI Taxonomy" id="1206085"/>
    <lineage>
        <taxon>Bacteria</taxon>
        <taxon>Bacillati</taxon>
        <taxon>Actinomycetota</taxon>
        <taxon>Actinomycetes</taxon>
        <taxon>Jatrophihabitantales</taxon>
        <taxon>Jatrophihabitantaceae</taxon>
        <taxon>Jatrophihabitans</taxon>
    </lineage>
</organism>
<evidence type="ECO:0000256" key="2">
    <source>
        <dbReference type="ARBA" id="ARBA00022475"/>
    </source>
</evidence>
<dbReference type="RefSeq" id="WP_159440914.1">
    <property type="nucleotide sequence ID" value="NZ_FQVU01000007.1"/>
</dbReference>
<comment type="similarity">
    <text evidence="7">Belongs to the glycosyltransferase 87 family.</text>
</comment>
<evidence type="ECO:0000256" key="5">
    <source>
        <dbReference type="ARBA" id="ARBA00022989"/>
    </source>
</evidence>
<evidence type="ECO:0000256" key="8">
    <source>
        <dbReference type="SAM" id="Phobius"/>
    </source>
</evidence>